<dbReference type="Proteomes" id="UP000537592">
    <property type="component" value="Unassembled WGS sequence"/>
</dbReference>
<proteinExistence type="predicted"/>
<keyword evidence="12" id="KW-1185">Reference proteome</keyword>
<evidence type="ECO:0000256" key="8">
    <source>
        <dbReference type="ARBA" id="ARBA00040505"/>
    </source>
</evidence>
<evidence type="ECO:0000313" key="11">
    <source>
        <dbReference type="EMBL" id="MBB3808059.1"/>
    </source>
</evidence>
<evidence type="ECO:0000313" key="12">
    <source>
        <dbReference type="Proteomes" id="UP000537592"/>
    </source>
</evidence>
<name>A0A7W5Z1B6_9HYPH</name>
<dbReference type="SUPFAM" id="SSF56112">
    <property type="entry name" value="Protein kinase-like (PK-like)"/>
    <property type="match status" value="1"/>
</dbReference>
<dbReference type="AlphaFoldDB" id="A0A7W5Z1B6"/>
<dbReference type="Pfam" id="PF01636">
    <property type="entry name" value="APH"/>
    <property type="match status" value="1"/>
</dbReference>
<reference evidence="11 12" key="1">
    <citation type="submission" date="2020-08" db="EMBL/GenBank/DDBJ databases">
        <title>Genomic Encyclopedia of Type Strains, Phase IV (KMG-IV): sequencing the most valuable type-strain genomes for metagenomic binning, comparative biology and taxonomic classification.</title>
        <authorList>
            <person name="Goeker M."/>
        </authorList>
    </citation>
    <scope>NUCLEOTIDE SEQUENCE [LARGE SCALE GENOMIC DNA]</scope>
    <source>
        <strain evidence="11 12">DSM 28760</strain>
    </source>
</reference>
<comment type="catalytic activity">
    <reaction evidence="5">
        <text>(5R)-5-hydroxy-L-lysine + GTP = (5R)-5-phosphooxy-L-lysine + GDP + H(+)</text>
        <dbReference type="Rhea" id="RHEA:19049"/>
        <dbReference type="ChEBI" id="CHEBI:15378"/>
        <dbReference type="ChEBI" id="CHEBI:37565"/>
        <dbReference type="ChEBI" id="CHEBI:57882"/>
        <dbReference type="ChEBI" id="CHEBI:58189"/>
        <dbReference type="ChEBI" id="CHEBI:58357"/>
        <dbReference type="EC" id="2.7.1.81"/>
    </reaction>
</comment>
<evidence type="ECO:0000256" key="3">
    <source>
        <dbReference type="ARBA" id="ARBA00022679"/>
    </source>
</evidence>
<evidence type="ECO:0000256" key="7">
    <source>
        <dbReference type="ARBA" id="ARBA00038873"/>
    </source>
</evidence>
<comment type="caution">
    <text evidence="11">The sequence shown here is derived from an EMBL/GenBank/DDBJ whole genome shotgun (WGS) entry which is preliminary data.</text>
</comment>
<organism evidence="11 12">
    <name type="scientific">Pseudochelatococcus contaminans</name>
    <dbReference type="NCBI Taxonomy" id="1538103"/>
    <lineage>
        <taxon>Bacteria</taxon>
        <taxon>Pseudomonadati</taxon>
        <taxon>Pseudomonadota</taxon>
        <taxon>Alphaproteobacteria</taxon>
        <taxon>Hyphomicrobiales</taxon>
        <taxon>Chelatococcaceae</taxon>
        <taxon>Pseudochelatococcus</taxon>
    </lineage>
</organism>
<feature type="domain" description="Aminoglycoside phosphotransferase" evidence="10">
    <location>
        <begin position="48"/>
        <end position="278"/>
    </location>
</feature>
<dbReference type="EMBL" id="JACICC010000001">
    <property type="protein sequence ID" value="MBB3808059.1"/>
    <property type="molecule type" value="Genomic_DNA"/>
</dbReference>
<protein>
    <recommendedName>
        <fullName evidence="8">Hydroxylysine kinase</fullName>
        <ecNumber evidence="7">2.7.1.81</ecNumber>
    </recommendedName>
</protein>
<evidence type="ECO:0000256" key="9">
    <source>
        <dbReference type="SAM" id="MobiDB-lite"/>
    </source>
</evidence>
<gene>
    <name evidence="11" type="ORF">FHS81_000113</name>
</gene>
<evidence type="ECO:0000256" key="6">
    <source>
        <dbReference type="ARBA" id="ARBA00037368"/>
    </source>
</evidence>
<keyword evidence="3" id="KW-0808">Transferase</keyword>
<sequence>MTTDTTGNTETLASPPPAMTQQEAVRLARTLFGLPVEQAELMTAERDQNLRLTAADGQRWVMKVANSAEDREVTDFQTAALCHVERTTPDLPVPRVQRSVSGKTEVLARLSDGRCSVVRVLSWMDGLPLVHAPRSARQRRNLACCHARLGRAFAGFSHPGQEHYLQWDISNLDRVAPLLLYVEGDDIRAMVAGVLTDFRREAKPALPDLRRQVIYNDLNFHNVLVDPYDPDRIAGIIDFGDIIAAPLVNDLAVAASYQFGSAGVRADVAEFIAAYHRQLPLTGNEIRLLPLLIEARLAMTLLITGYRAIRYPENADYILRNNMPARVALAEMRSRSPQDNAEWVNLALENSR</sequence>
<evidence type="ECO:0000256" key="1">
    <source>
        <dbReference type="ARBA" id="ARBA00004496"/>
    </source>
</evidence>
<dbReference type="GO" id="GO:0047992">
    <property type="term" value="F:hydroxylysine kinase activity"/>
    <property type="evidence" value="ECO:0007669"/>
    <property type="project" value="UniProtKB-EC"/>
</dbReference>
<dbReference type="RefSeq" id="WP_183750107.1">
    <property type="nucleotide sequence ID" value="NZ_JACICC010000001.1"/>
</dbReference>
<dbReference type="PANTHER" id="PTHR21064:SF1">
    <property type="entry name" value="HYDROXYLYSINE KINASE"/>
    <property type="match status" value="1"/>
</dbReference>
<dbReference type="Gene3D" id="3.90.1200.10">
    <property type="match status" value="1"/>
</dbReference>
<evidence type="ECO:0000259" key="10">
    <source>
        <dbReference type="Pfam" id="PF01636"/>
    </source>
</evidence>
<comment type="function">
    <text evidence="6">Catalyzes the GTP-dependent phosphorylation of 5-hydroxy-L-lysine.</text>
</comment>
<dbReference type="InterPro" id="IPR002575">
    <property type="entry name" value="Aminoglycoside_PTrfase"/>
</dbReference>
<feature type="compositionally biased region" description="Polar residues" evidence="9">
    <location>
        <begin position="1"/>
        <end position="12"/>
    </location>
</feature>
<evidence type="ECO:0000256" key="2">
    <source>
        <dbReference type="ARBA" id="ARBA00022490"/>
    </source>
</evidence>
<feature type="region of interest" description="Disordered" evidence="9">
    <location>
        <begin position="1"/>
        <end position="20"/>
    </location>
</feature>
<dbReference type="InterPro" id="IPR011009">
    <property type="entry name" value="Kinase-like_dom_sf"/>
</dbReference>
<keyword evidence="2" id="KW-0963">Cytoplasm</keyword>
<evidence type="ECO:0000256" key="4">
    <source>
        <dbReference type="ARBA" id="ARBA00022777"/>
    </source>
</evidence>
<dbReference type="EC" id="2.7.1.81" evidence="7"/>
<dbReference type="InterPro" id="IPR050249">
    <property type="entry name" value="Pseudomonas-type_ThrB"/>
</dbReference>
<dbReference type="GO" id="GO:0005737">
    <property type="term" value="C:cytoplasm"/>
    <property type="evidence" value="ECO:0007669"/>
    <property type="project" value="UniProtKB-SubCell"/>
</dbReference>
<dbReference type="PANTHER" id="PTHR21064">
    <property type="entry name" value="AMINOGLYCOSIDE PHOSPHOTRANSFERASE DOMAIN-CONTAINING PROTEIN-RELATED"/>
    <property type="match status" value="1"/>
</dbReference>
<comment type="subcellular location">
    <subcellularLocation>
        <location evidence="1">Cytoplasm</location>
    </subcellularLocation>
</comment>
<evidence type="ECO:0000256" key="5">
    <source>
        <dbReference type="ARBA" id="ARBA00036820"/>
    </source>
</evidence>
<keyword evidence="4 11" id="KW-0418">Kinase</keyword>
<accession>A0A7W5Z1B6</accession>